<dbReference type="STRING" id="931890.I6ND76"/>
<evidence type="ECO:0000256" key="2">
    <source>
        <dbReference type="ARBA" id="ARBA00012513"/>
    </source>
</evidence>
<keyword evidence="12" id="KW-0175">Coiled coil</keyword>
<protein>
    <recommendedName>
        <fullName evidence="2">non-specific serine/threonine protein kinase</fullName>
        <ecNumber evidence="2">2.7.11.1</ecNumber>
    </recommendedName>
</protein>
<name>I6ND76_ERECY</name>
<evidence type="ECO:0000256" key="12">
    <source>
        <dbReference type="SAM" id="Coils"/>
    </source>
</evidence>
<evidence type="ECO:0000259" key="13">
    <source>
        <dbReference type="PROSITE" id="PS50011"/>
    </source>
</evidence>
<dbReference type="SUPFAM" id="SSF56112">
    <property type="entry name" value="Protein kinase-like (PK-like)"/>
    <property type="match status" value="1"/>
</dbReference>
<dbReference type="AlphaFoldDB" id="I6ND76"/>
<evidence type="ECO:0000256" key="6">
    <source>
        <dbReference type="ARBA" id="ARBA00022777"/>
    </source>
</evidence>
<evidence type="ECO:0000313" key="14">
    <source>
        <dbReference type="EMBL" id="AET40018.1"/>
    </source>
</evidence>
<reference evidence="14 15" key="1">
    <citation type="journal article" date="2011" name="G3 (Bethesda)">
        <title>Genome evolution in the Eremothecium clade of the Saccharomyces complex revealed by comparative genomics.</title>
        <authorList>
            <person name="Wendland J."/>
            <person name="Walther A."/>
        </authorList>
    </citation>
    <scope>NUCLEOTIDE SEQUENCE [LARGE SCALE GENOMIC DNA]</scope>
    <source>
        <strain evidence="15">CBS 270.75 / DBVPG 7215 / KCTC 17166 / NRRL Y-17582</strain>
    </source>
</reference>
<feature type="domain" description="Protein kinase" evidence="13">
    <location>
        <begin position="27"/>
        <end position="335"/>
    </location>
</feature>
<evidence type="ECO:0000313" key="15">
    <source>
        <dbReference type="Proteomes" id="UP000006790"/>
    </source>
</evidence>
<accession>I6ND76</accession>
<organism evidence="14 15">
    <name type="scientific">Eremothecium cymbalariae (strain CBS 270.75 / DBVPG 7215 / KCTC 17166 / NRRL Y-17582)</name>
    <name type="common">Yeast</name>
    <dbReference type="NCBI Taxonomy" id="931890"/>
    <lineage>
        <taxon>Eukaryota</taxon>
        <taxon>Fungi</taxon>
        <taxon>Dikarya</taxon>
        <taxon>Ascomycota</taxon>
        <taxon>Saccharomycotina</taxon>
        <taxon>Saccharomycetes</taxon>
        <taxon>Saccharomycetales</taxon>
        <taxon>Saccharomycetaceae</taxon>
        <taxon>Eremothecium</taxon>
    </lineage>
</organism>
<gene>
    <name evidence="14" type="ordered locus">Ecym_5252</name>
</gene>
<dbReference type="GO" id="GO:0044732">
    <property type="term" value="C:mitotic spindle pole body"/>
    <property type="evidence" value="ECO:0007669"/>
    <property type="project" value="TreeGrafter"/>
</dbReference>
<dbReference type="PANTHER" id="PTHR43671:SF13">
    <property type="entry name" value="SERINE_THREONINE-PROTEIN KINASE NEK2"/>
    <property type="match status" value="1"/>
</dbReference>
<evidence type="ECO:0000256" key="9">
    <source>
        <dbReference type="ARBA" id="ARBA00048679"/>
    </source>
</evidence>
<dbReference type="InterPro" id="IPR008271">
    <property type="entry name" value="Ser/Thr_kinase_AS"/>
</dbReference>
<dbReference type="PROSITE" id="PS50011">
    <property type="entry name" value="PROTEIN_KINASE_DOM"/>
    <property type="match status" value="1"/>
</dbReference>
<feature type="coiled-coil region" evidence="12">
    <location>
        <begin position="330"/>
        <end position="357"/>
    </location>
</feature>
<keyword evidence="3 11" id="KW-0723">Serine/threonine-protein kinase</keyword>
<evidence type="ECO:0000256" key="5">
    <source>
        <dbReference type="ARBA" id="ARBA00022741"/>
    </source>
</evidence>
<dbReference type="EC" id="2.7.11.1" evidence="2"/>
<dbReference type="GO" id="GO:0005634">
    <property type="term" value="C:nucleus"/>
    <property type="evidence" value="ECO:0007669"/>
    <property type="project" value="TreeGrafter"/>
</dbReference>
<sequence>MLELAEDNKIYEELFPKQFGRSQQNEFKVLEEIGRGSFGSVRKVLHIPTSRLMVRKEIQYGNMNTKERQQLISECSILARLRHENIVEFYSWDHPASGRVNSNGTTFQGEVLYLYMEYCSCGDLSQMIKHYKNQRKYIKEKNVWRITVQILMALHKCHTSRDLPQLETIYDMCDEGSANSHLVIHRDLKPGNIFLTSSEEEAKEFGRGGNNVEYGKVYVKLGDFGLAKSLQSSIEFATTYVGTPYYMSPEVLMDQPYSPLSDIWSLGCVIYEMCALQVPFQAKNFMELQTKIKQGYVEPLPDHYSSELQDVIEACINVDQAMRPSAFELLQRIQLKIARKSLELEKFERHLLVYERELTKIGEMLEMQARDYDREINGRRLRYRKDFETAVDKRVKEFMSGKRYQEAPEFQDRYNVRMPINPWRSDRKM</sequence>
<evidence type="ECO:0000256" key="11">
    <source>
        <dbReference type="RuleBase" id="RU000304"/>
    </source>
</evidence>
<dbReference type="GO" id="GO:0007059">
    <property type="term" value="P:chromosome segregation"/>
    <property type="evidence" value="ECO:0007669"/>
    <property type="project" value="EnsemblFungi"/>
</dbReference>
<dbReference type="OrthoDB" id="10250725at2759"/>
<comment type="catalytic activity">
    <reaction evidence="9">
        <text>L-seryl-[protein] + ATP = O-phospho-L-seryl-[protein] + ADP + H(+)</text>
        <dbReference type="Rhea" id="RHEA:17989"/>
        <dbReference type="Rhea" id="RHEA-COMP:9863"/>
        <dbReference type="Rhea" id="RHEA-COMP:11604"/>
        <dbReference type="ChEBI" id="CHEBI:15378"/>
        <dbReference type="ChEBI" id="CHEBI:29999"/>
        <dbReference type="ChEBI" id="CHEBI:30616"/>
        <dbReference type="ChEBI" id="CHEBI:83421"/>
        <dbReference type="ChEBI" id="CHEBI:456216"/>
        <dbReference type="EC" id="2.7.11.1"/>
    </reaction>
</comment>
<keyword evidence="7 10" id="KW-0067">ATP-binding</keyword>
<evidence type="ECO:0000256" key="3">
    <source>
        <dbReference type="ARBA" id="ARBA00022527"/>
    </source>
</evidence>
<proteinExistence type="inferred from homology"/>
<dbReference type="SMART" id="SM00220">
    <property type="entry name" value="S_TKc"/>
    <property type="match status" value="1"/>
</dbReference>
<dbReference type="PROSITE" id="PS00107">
    <property type="entry name" value="PROTEIN_KINASE_ATP"/>
    <property type="match status" value="1"/>
</dbReference>
<dbReference type="GO" id="GO:0005524">
    <property type="term" value="F:ATP binding"/>
    <property type="evidence" value="ECO:0007669"/>
    <property type="project" value="UniProtKB-UniRule"/>
</dbReference>
<dbReference type="Gene3D" id="1.10.510.10">
    <property type="entry name" value="Transferase(Phosphotransferase) domain 1"/>
    <property type="match status" value="1"/>
</dbReference>
<dbReference type="Gene3D" id="3.30.200.20">
    <property type="entry name" value="Phosphorylase Kinase, domain 1"/>
    <property type="match status" value="1"/>
</dbReference>
<dbReference type="PROSITE" id="PS00108">
    <property type="entry name" value="PROTEIN_KINASE_ST"/>
    <property type="match status" value="1"/>
</dbReference>
<dbReference type="EMBL" id="CP002501">
    <property type="protein sequence ID" value="AET40018.1"/>
    <property type="molecule type" value="Genomic_DNA"/>
</dbReference>
<keyword evidence="6" id="KW-0418">Kinase</keyword>
<keyword evidence="4" id="KW-0808">Transferase</keyword>
<feature type="binding site" evidence="10">
    <location>
        <position position="56"/>
    </location>
    <ligand>
        <name>ATP</name>
        <dbReference type="ChEBI" id="CHEBI:30616"/>
    </ligand>
</feature>
<dbReference type="KEGG" id="erc:Ecym_5252"/>
<dbReference type="FunFam" id="3.30.200.20:FF:000525">
    <property type="entry name" value="Serine/threonine-protein kinase KIN3"/>
    <property type="match status" value="1"/>
</dbReference>
<dbReference type="InterPro" id="IPR017441">
    <property type="entry name" value="Protein_kinase_ATP_BS"/>
</dbReference>
<dbReference type="GO" id="GO:0004674">
    <property type="term" value="F:protein serine/threonine kinase activity"/>
    <property type="evidence" value="ECO:0007669"/>
    <property type="project" value="UniProtKB-KW"/>
</dbReference>
<keyword evidence="5 10" id="KW-0547">Nucleotide-binding</keyword>
<dbReference type="InterPro" id="IPR000719">
    <property type="entry name" value="Prot_kinase_dom"/>
</dbReference>
<dbReference type="Proteomes" id="UP000006790">
    <property type="component" value="Chromosome 5"/>
</dbReference>
<comment type="catalytic activity">
    <reaction evidence="8">
        <text>L-threonyl-[protein] + ATP = O-phospho-L-threonyl-[protein] + ADP + H(+)</text>
        <dbReference type="Rhea" id="RHEA:46608"/>
        <dbReference type="Rhea" id="RHEA-COMP:11060"/>
        <dbReference type="Rhea" id="RHEA-COMP:11605"/>
        <dbReference type="ChEBI" id="CHEBI:15378"/>
        <dbReference type="ChEBI" id="CHEBI:30013"/>
        <dbReference type="ChEBI" id="CHEBI:30616"/>
        <dbReference type="ChEBI" id="CHEBI:61977"/>
        <dbReference type="ChEBI" id="CHEBI:456216"/>
        <dbReference type="EC" id="2.7.11.1"/>
    </reaction>
</comment>
<evidence type="ECO:0000256" key="1">
    <source>
        <dbReference type="ARBA" id="ARBA00010886"/>
    </source>
</evidence>
<dbReference type="InterPro" id="IPR011009">
    <property type="entry name" value="Kinase-like_dom_sf"/>
</dbReference>
<dbReference type="eggNOG" id="KOG0591">
    <property type="taxonomic scope" value="Eukaryota"/>
</dbReference>
<evidence type="ECO:0000256" key="10">
    <source>
        <dbReference type="PROSITE-ProRule" id="PRU10141"/>
    </source>
</evidence>
<evidence type="ECO:0000256" key="4">
    <source>
        <dbReference type="ARBA" id="ARBA00022679"/>
    </source>
</evidence>
<dbReference type="OMA" id="YKCHYGE"/>
<comment type="similarity">
    <text evidence="1">Belongs to the protein kinase superfamily. NEK Ser/Thr protein kinase family. NIMA subfamily.</text>
</comment>
<dbReference type="PANTHER" id="PTHR43671">
    <property type="entry name" value="SERINE/THREONINE-PROTEIN KINASE NEK"/>
    <property type="match status" value="1"/>
</dbReference>
<keyword evidence="15" id="KW-1185">Reference proteome</keyword>
<dbReference type="GO" id="GO:0005737">
    <property type="term" value="C:cytoplasm"/>
    <property type="evidence" value="ECO:0007669"/>
    <property type="project" value="TreeGrafter"/>
</dbReference>
<dbReference type="InParanoid" id="I6ND76"/>
<dbReference type="InterPro" id="IPR050660">
    <property type="entry name" value="NEK_Ser/Thr_kinase"/>
</dbReference>
<evidence type="ECO:0000256" key="8">
    <source>
        <dbReference type="ARBA" id="ARBA00047899"/>
    </source>
</evidence>
<dbReference type="HOGENOM" id="CLU_000288_63_23_1"/>
<dbReference type="Pfam" id="PF00069">
    <property type="entry name" value="Pkinase"/>
    <property type="match status" value="1"/>
</dbReference>
<dbReference type="FunCoup" id="I6ND76">
    <property type="interactions" value="380"/>
</dbReference>
<dbReference type="RefSeq" id="XP_003646835.1">
    <property type="nucleotide sequence ID" value="XM_003646787.1"/>
</dbReference>
<dbReference type="CDD" id="cd08217">
    <property type="entry name" value="STKc_Nek2"/>
    <property type="match status" value="1"/>
</dbReference>
<dbReference type="GeneID" id="11468321"/>
<evidence type="ECO:0000256" key="7">
    <source>
        <dbReference type="ARBA" id="ARBA00022840"/>
    </source>
</evidence>